<proteinExistence type="predicted"/>
<evidence type="ECO:0000313" key="1">
    <source>
        <dbReference type="EMBL" id="NRT54804.1"/>
    </source>
</evidence>
<dbReference type="RefSeq" id="WP_173803770.1">
    <property type="nucleotide sequence ID" value="NZ_JABSNM010000002.1"/>
</dbReference>
<protein>
    <submittedName>
        <fullName evidence="1">Uncharacterized protein</fullName>
    </submittedName>
</protein>
<dbReference type="Proteomes" id="UP001516061">
    <property type="component" value="Unassembled WGS sequence"/>
</dbReference>
<reference evidence="1 2" key="1">
    <citation type="submission" date="2020-05" db="EMBL/GenBank/DDBJ databases">
        <title>Genomic Encyclopedia of Type Strains, Phase IV (KMG-V): Genome sequencing to study the core and pangenomes of soil and plant-associated prokaryotes.</title>
        <authorList>
            <person name="Whitman W."/>
        </authorList>
    </citation>
    <scope>NUCLEOTIDE SEQUENCE [LARGE SCALE GENOMIC DNA]</scope>
    <source>
        <strain evidence="1 2">C29</strain>
    </source>
</reference>
<gene>
    <name evidence="1" type="ORF">HNQ01_000514</name>
</gene>
<keyword evidence="2" id="KW-1185">Reference proteome</keyword>
<evidence type="ECO:0000313" key="2">
    <source>
        <dbReference type="Proteomes" id="UP001516061"/>
    </source>
</evidence>
<accession>A0ABX2G014</accession>
<organism evidence="1 2">
    <name type="scientific">Sphaerotilus uruguayifluvii</name>
    <dbReference type="NCBI Taxonomy" id="2735897"/>
    <lineage>
        <taxon>Bacteria</taxon>
        <taxon>Pseudomonadati</taxon>
        <taxon>Pseudomonadota</taxon>
        <taxon>Betaproteobacteria</taxon>
        <taxon>Burkholderiales</taxon>
        <taxon>Sphaerotilaceae</taxon>
        <taxon>Sphaerotilus</taxon>
    </lineage>
</organism>
<sequence>MAGSKKKSGLLLDLEATNGTAVTPTAAANAVAIRAKGLKIKSNVSTSTRDVITGVMGNDDKLPFSHTADLSFGVELAGSGTAGTAPAWGKIMQMGGFAETVVATSRVEYTPAASAFKSATIFAEQNGRLERYFYLMAALKLAFAVGEIASLEASAKGLVTSVAAGSIGTKTFTPWKRGLAVGPINTSKVSLGAVTYTAGVLAGGTTFDFKSYSLDCGQDVQILQLAARETVDIYDFKPKVELVVDLTPAQHAQFVTDMKAGTMLGLGFVHGTAAGQKIVVYHPRCVIADIEDVEEGPMLISKLILEPRDSVDGAGDWMRLANL</sequence>
<dbReference type="EMBL" id="JABSNM010000002">
    <property type="protein sequence ID" value="NRT54804.1"/>
    <property type="molecule type" value="Genomic_DNA"/>
</dbReference>
<name>A0ABX2G014_9BURK</name>
<comment type="caution">
    <text evidence="1">The sequence shown here is derived from an EMBL/GenBank/DDBJ whole genome shotgun (WGS) entry which is preliminary data.</text>
</comment>